<evidence type="ECO:0000313" key="1">
    <source>
        <dbReference type="EMBL" id="CEP62213.1"/>
    </source>
</evidence>
<dbReference type="HOGENOM" id="CLU_1378347_0_0_1"/>
<sequence length="198" mass="24022">MLRIFYFQNKFELEKIAIDEELKLFKAQIEFIKIRNFDQLQKYVFTKYTKNHTIGYLVYNKNKLFLHSIGLPIVLKYPLKMDEESIFTIILGIINGRMSPIDTILNYNKKKDCENQNRILVFSINSKISIQIEKVKFVEIRETSNIYKEIFRYDFTRYYNPNYLIIENNKIMKKSIYERFDFFEVPEEKCLEKLVLTL</sequence>
<dbReference type="EMBL" id="LN736364">
    <property type="protein sequence ID" value="CEP62213.1"/>
    <property type="molecule type" value="Genomic_DNA"/>
</dbReference>
<reference evidence="1 2" key="1">
    <citation type="submission" date="2014-12" db="EMBL/GenBank/DDBJ databases">
        <authorList>
            <person name="Neuveglise Cecile"/>
        </authorList>
    </citation>
    <scope>NUCLEOTIDE SEQUENCE [LARGE SCALE GENOMIC DNA]</scope>
    <source>
        <strain evidence="1 2">CBS 12615</strain>
    </source>
</reference>
<dbReference type="OrthoDB" id="10620120at2759"/>
<protein>
    <submittedName>
        <fullName evidence="1">LALA0S05e00386g1_1</fullName>
    </submittedName>
</protein>
<keyword evidence="2" id="KW-1185">Reference proteome</keyword>
<name>A0A0C7N2J9_9SACH</name>
<dbReference type="Proteomes" id="UP000054304">
    <property type="component" value="Unassembled WGS sequence"/>
</dbReference>
<evidence type="ECO:0000313" key="2">
    <source>
        <dbReference type="Proteomes" id="UP000054304"/>
    </source>
</evidence>
<proteinExistence type="predicted"/>
<accession>A0A0C7N2J9</accession>
<dbReference type="AlphaFoldDB" id="A0A0C7N2J9"/>
<gene>
    <name evidence="1" type="ORF">LALA0_S05e00386g</name>
</gene>
<organism evidence="1 2">
    <name type="scientific">Lachancea lanzarotensis</name>
    <dbReference type="NCBI Taxonomy" id="1245769"/>
    <lineage>
        <taxon>Eukaryota</taxon>
        <taxon>Fungi</taxon>
        <taxon>Dikarya</taxon>
        <taxon>Ascomycota</taxon>
        <taxon>Saccharomycotina</taxon>
        <taxon>Saccharomycetes</taxon>
        <taxon>Saccharomycetales</taxon>
        <taxon>Saccharomycetaceae</taxon>
        <taxon>Lachancea</taxon>
    </lineage>
</organism>